<proteinExistence type="predicted"/>
<name>Q1ARS1_RUBXD</name>
<dbReference type="SUPFAM" id="SSF56801">
    <property type="entry name" value="Acetyl-CoA synthetase-like"/>
    <property type="match status" value="1"/>
</dbReference>
<accession>Q1ARS1</accession>
<protein>
    <submittedName>
        <fullName evidence="1">Coenzyme F390 synthetase-like protein</fullName>
    </submittedName>
</protein>
<dbReference type="PANTHER" id="PTHR36932:SF1">
    <property type="entry name" value="CAPSULAR POLYSACCHARIDE BIOSYNTHESIS PROTEIN"/>
    <property type="match status" value="1"/>
</dbReference>
<organism evidence="1 2">
    <name type="scientific">Rubrobacter xylanophilus (strain DSM 9941 / JCM 11954 / NBRC 16129 / PRD-1)</name>
    <dbReference type="NCBI Taxonomy" id="266117"/>
    <lineage>
        <taxon>Bacteria</taxon>
        <taxon>Bacillati</taxon>
        <taxon>Actinomycetota</taxon>
        <taxon>Rubrobacteria</taxon>
        <taxon>Rubrobacterales</taxon>
        <taxon>Rubrobacteraceae</taxon>
        <taxon>Rubrobacter</taxon>
    </lineage>
</organism>
<evidence type="ECO:0000313" key="1">
    <source>
        <dbReference type="EMBL" id="ABG05907.1"/>
    </source>
</evidence>
<dbReference type="InterPro" id="IPR053158">
    <property type="entry name" value="CapK_Type1_Caps_Biosynth"/>
</dbReference>
<dbReference type="KEGG" id="rxy:Rxyl_2997"/>
<gene>
    <name evidence="1" type="ordered locus">Rxyl_2997</name>
</gene>
<keyword evidence="2" id="KW-1185">Reference proteome</keyword>
<dbReference type="Gene3D" id="3.40.50.12780">
    <property type="entry name" value="N-terminal domain of ligase-like"/>
    <property type="match status" value="1"/>
</dbReference>
<sequence>MRLRYHRRRLADFAGGMRLSRELIGHERWPREQLRQHQQQRLDALVRHAVERSPFYRERFSGEIGSGPVELSRLPVMDKTRMMENYDEIVTDPRLKRDELLAWVERMQRDEFYLGEYRAMTTSGSSGKKGLFVYDAGGWRAIAAMFFRQNAWMGVKPRLPRRFRMAIVGGAAPSHMTRQGSANLKIGIHRFLGLPLTLPIERMVAELNRFQPEYLNAYPSMAVRLAEEQLAGHLHIAPKMMSTSSEMRTPEMTERLVEAFGVHPFDLYATTEGIWGVECEYHEGIHLFEDVALFENVDENDHPVPPGEPGAKLLVTNLYNRVQPIIRLEVSDVLTIEPEPCACGRTLARAHAIEGRSDDVLRLPGRKGDEVAVHPIEFGIVTRDREVREWQVVQEGRSLRILVVPRSGASNALERRVRGAVSQRLSELGVADPRVEVERREELARSAGGKLQVVVADPAARETHLGSR</sequence>
<dbReference type="Proteomes" id="UP000006637">
    <property type="component" value="Chromosome"/>
</dbReference>
<dbReference type="RefSeq" id="WP_011565916.1">
    <property type="nucleotide sequence ID" value="NC_008148.1"/>
</dbReference>
<dbReference type="eggNOG" id="COG1541">
    <property type="taxonomic scope" value="Bacteria"/>
</dbReference>
<dbReference type="EMBL" id="CP000386">
    <property type="protein sequence ID" value="ABG05907.1"/>
    <property type="molecule type" value="Genomic_DNA"/>
</dbReference>
<dbReference type="AlphaFoldDB" id="Q1ARS1"/>
<dbReference type="InterPro" id="IPR042099">
    <property type="entry name" value="ANL_N_sf"/>
</dbReference>
<dbReference type="STRING" id="266117.Rxyl_2997"/>
<dbReference type="PhylomeDB" id="Q1ARS1"/>
<evidence type="ECO:0000313" key="2">
    <source>
        <dbReference type="Proteomes" id="UP000006637"/>
    </source>
</evidence>
<dbReference type="HOGENOM" id="CLU_035301_4_1_11"/>
<dbReference type="PANTHER" id="PTHR36932">
    <property type="entry name" value="CAPSULAR POLYSACCHARIDE BIOSYNTHESIS PROTEIN"/>
    <property type="match status" value="1"/>
</dbReference>
<dbReference type="OrthoDB" id="580775at2"/>
<reference evidence="1 2" key="1">
    <citation type="submission" date="2006-06" db="EMBL/GenBank/DDBJ databases">
        <title>Complete sequence of Rubrobacter xylanophilus DSM 9941.</title>
        <authorList>
            <consortium name="US DOE Joint Genome Institute"/>
            <person name="Copeland A."/>
            <person name="Lucas S."/>
            <person name="Lapidus A."/>
            <person name="Barry K."/>
            <person name="Detter J.C."/>
            <person name="Glavina del Rio T."/>
            <person name="Hammon N."/>
            <person name="Israni S."/>
            <person name="Dalin E."/>
            <person name="Tice H."/>
            <person name="Pitluck S."/>
            <person name="Munk A.C."/>
            <person name="Brettin T."/>
            <person name="Bruce D."/>
            <person name="Han C."/>
            <person name="Tapia R."/>
            <person name="Gilna P."/>
            <person name="Schmutz J."/>
            <person name="Larimer F."/>
            <person name="Land M."/>
            <person name="Hauser L."/>
            <person name="Kyrpides N."/>
            <person name="Lykidis A."/>
            <person name="da Costa M.S."/>
            <person name="Rainey F.A."/>
            <person name="Empadinhas N."/>
            <person name="Jolivet E."/>
            <person name="Battista J.R."/>
            <person name="Richardson P."/>
        </authorList>
    </citation>
    <scope>NUCLEOTIDE SEQUENCE [LARGE SCALE GENOMIC DNA]</scope>
    <source>
        <strain evidence="2">DSM 9941 / NBRC 16129 / PRD-1</strain>
    </source>
</reference>